<sequence length="213" mass="23425">REAAIWSGLRHNHVLEFLGTLKRDGQFYIVSRFISNGSLRQYVARNPVSKIRLLCETADGIKYLHMMGVIHGDIKGDNILIDSPERALICDFGLSKIRDSETSTGLRGVGTLLWTSPEVLLGEGKTFSSDVYAFGMTIAEVAPFSHLPHQPNAVSLTIAITAKNERPPKEPPSSPEGRSYKAAWATAEKCWPTDVSSRTTMAGALRLLCAHPY</sequence>
<dbReference type="InterPro" id="IPR011009">
    <property type="entry name" value="Kinase-like_dom_sf"/>
</dbReference>
<dbReference type="InterPro" id="IPR000719">
    <property type="entry name" value="Prot_kinase_dom"/>
</dbReference>
<dbReference type="PANTHER" id="PTHR44329">
    <property type="entry name" value="SERINE/THREONINE-PROTEIN KINASE TNNI3K-RELATED"/>
    <property type="match status" value="1"/>
</dbReference>
<evidence type="ECO:0000259" key="1">
    <source>
        <dbReference type="PROSITE" id="PS50011"/>
    </source>
</evidence>
<dbReference type="InterPro" id="IPR008271">
    <property type="entry name" value="Ser/Thr_kinase_AS"/>
</dbReference>
<dbReference type="Pfam" id="PF07714">
    <property type="entry name" value="PK_Tyr_Ser-Thr"/>
    <property type="match status" value="1"/>
</dbReference>
<accession>A0A0C3QKK7</accession>
<reference evidence="3" key="2">
    <citation type="submission" date="2015-01" db="EMBL/GenBank/DDBJ databases">
        <title>Evolutionary Origins and Diversification of the Mycorrhizal Mutualists.</title>
        <authorList>
            <consortium name="DOE Joint Genome Institute"/>
            <consortium name="Mycorrhizal Genomics Consortium"/>
            <person name="Kohler A."/>
            <person name="Kuo A."/>
            <person name="Nagy L.G."/>
            <person name="Floudas D."/>
            <person name="Copeland A."/>
            <person name="Barry K.W."/>
            <person name="Cichocki N."/>
            <person name="Veneault-Fourrey C."/>
            <person name="LaButti K."/>
            <person name="Lindquist E.A."/>
            <person name="Lipzen A."/>
            <person name="Lundell T."/>
            <person name="Morin E."/>
            <person name="Murat C."/>
            <person name="Riley R."/>
            <person name="Ohm R."/>
            <person name="Sun H."/>
            <person name="Tunlid A."/>
            <person name="Henrissat B."/>
            <person name="Grigoriev I.V."/>
            <person name="Hibbett D.S."/>
            <person name="Martin F."/>
        </authorList>
    </citation>
    <scope>NUCLEOTIDE SEQUENCE [LARGE SCALE GENOMIC DNA]</scope>
    <source>
        <strain evidence="3">MUT 4182</strain>
    </source>
</reference>
<dbReference type="PRINTS" id="PR00109">
    <property type="entry name" value="TYRKINASE"/>
</dbReference>
<proteinExistence type="predicted"/>
<dbReference type="GO" id="GO:0004674">
    <property type="term" value="F:protein serine/threonine kinase activity"/>
    <property type="evidence" value="ECO:0007669"/>
    <property type="project" value="TreeGrafter"/>
</dbReference>
<dbReference type="PROSITE" id="PS00108">
    <property type="entry name" value="PROTEIN_KINASE_ST"/>
    <property type="match status" value="1"/>
</dbReference>
<dbReference type="STRING" id="1051891.A0A0C3QKK7"/>
<dbReference type="HOGENOM" id="CLU_000288_7_18_1"/>
<protein>
    <recommendedName>
        <fullName evidence="1">Protein kinase domain-containing protein</fullName>
    </recommendedName>
</protein>
<dbReference type="GO" id="GO:0005524">
    <property type="term" value="F:ATP binding"/>
    <property type="evidence" value="ECO:0007669"/>
    <property type="project" value="InterPro"/>
</dbReference>
<dbReference type="InterPro" id="IPR051681">
    <property type="entry name" value="Ser/Thr_Kinases-Pseudokinases"/>
</dbReference>
<dbReference type="SMART" id="SM00220">
    <property type="entry name" value="S_TKc"/>
    <property type="match status" value="1"/>
</dbReference>
<dbReference type="SUPFAM" id="SSF56112">
    <property type="entry name" value="Protein kinase-like (PK-like)"/>
    <property type="match status" value="1"/>
</dbReference>
<evidence type="ECO:0000313" key="3">
    <source>
        <dbReference type="Proteomes" id="UP000054248"/>
    </source>
</evidence>
<dbReference type="PANTHER" id="PTHR44329:SF214">
    <property type="entry name" value="PROTEIN KINASE DOMAIN-CONTAINING PROTEIN"/>
    <property type="match status" value="1"/>
</dbReference>
<dbReference type="Proteomes" id="UP000054248">
    <property type="component" value="Unassembled WGS sequence"/>
</dbReference>
<reference evidence="2 3" key="1">
    <citation type="submission" date="2014-04" db="EMBL/GenBank/DDBJ databases">
        <authorList>
            <consortium name="DOE Joint Genome Institute"/>
            <person name="Kuo A."/>
            <person name="Girlanda M."/>
            <person name="Perotto S."/>
            <person name="Kohler A."/>
            <person name="Nagy L.G."/>
            <person name="Floudas D."/>
            <person name="Copeland A."/>
            <person name="Barry K.W."/>
            <person name="Cichocki N."/>
            <person name="Veneault-Fourrey C."/>
            <person name="LaButti K."/>
            <person name="Lindquist E.A."/>
            <person name="Lipzen A."/>
            <person name="Lundell T."/>
            <person name="Morin E."/>
            <person name="Murat C."/>
            <person name="Sun H."/>
            <person name="Tunlid A."/>
            <person name="Henrissat B."/>
            <person name="Grigoriev I.V."/>
            <person name="Hibbett D.S."/>
            <person name="Martin F."/>
            <person name="Nordberg H.P."/>
            <person name="Cantor M.N."/>
            <person name="Hua S.X."/>
        </authorList>
    </citation>
    <scope>NUCLEOTIDE SEQUENCE [LARGE SCALE GENOMIC DNA]</scope>
    <source>
        <strain evidence="2 3">MUT 4182</strain>
    </source>
</reference>
<dbReference type="InterPro" id="IPR001245">
    <property type="entry name" value="Ser-Thr/Tyr_kinase_cat_dom"/>
</dbReference>
<feature type="non-terminal residue" evidence="2">
    <location>
        <position position="1"/>
    </location>
</feature>
<keyword evidence="3" id="KW-1185">Reference proteome</keyword>
<dbReference type="Gene3D" id="1.10.510.10">
    <property type="entry name" value="Transferase(Phosphotransferase) domain 1"/>
    <property type="match status" value="1"/>
</dbReference>
<name>A0A0C3QKK7_9AGAM</name>
<dbReference type="EMBL" id="KN823016">
    <property type="protein sequence ID" value="KIO26949.1"/>
    <property type="molecule type" value="Genomic_DNA"/>
</dbReference>
<dbReference type="OrthoDB" id="4062651at2759"/>
<dbReference type="PROSITE" id="PS50011">
    <property type="entry name" value="PROTEIN_KINASE_DOM"/>
    <property type="match status" value="1"/>
</dbReference>
<organism evidence="2 3">
    <name type="scientific">Tulasnella calospora MUT 4182</name>
    <dbReference type="NCBI Taxonomy" id="1051891"/>
    <lineage>
        <taxon>Eukaryota</taxon>
        <taxon>Fungi</taxon>
        <taxon>Dikarya</taxon>
        <taxon>Basidiomycota</taxon>
        <taxon>Agaricomycotina</taxon>
        <taxon>Agaricomycetes</taxon>
        <taxon>Cantharellales</taxon>
        <taxon>Tulasnellaceae</taxon>
        <taxon>Tulasnella</taxon>
    </lineage>
</organism>
<evidence type="ECO:0000313" key="2">
    <source>
        <dbReference type="EMBL" id="KIO26949.1"/>
    </source>
</evidence>
<dbReference type="AlphaFoldDB" id="A0A0C3QKK7"/>
<gene>
    <name evidence="2" type="ORF">M407DRAFT_73857</name>
</gene>
<feature type="domain" description="Protein kinase" evidence="1">
    <location>
        <begin position="1"/>
        <end position="213"/>
    </location>
</feature>